<feature type="domain" description="Membrane transport protein MMPL" evidence="8">
    <location>
        <begin position="2"/>
        <end position="63"/>
    </location>
</feature>
<evidence type="ECO:0000313" key="10">
    <source>
        <dbReference type="Proteomes" id="UP000188532"/>
    </source>
</evidence>
<evidence type="ECO:0000256" key="3">
    <source>
        <dbReference type="ARBA" id="ARBA00022475"/>
    </source>
</evidence>
<dbReference type="InterPro" id="IPR050545">
    <property type="entry name" value="Mycobact_MmpL"/>
</dbReference>
<keyword evidence="5 7" id="KW-1133">Transmembrane helix</keyword>
<comment type="similarity">
    <text evidence="2">Belongs to the resistance-nodulation-cell division (RND) (TC 2.A.6) family. MmpL subfamily.</text>
</comment>
<evidence type="ECO:0000256" key="2">
    <source>
        <dbReference type="ARBA" id="ARBA00010157"/>
    </source>
</evidence>
<dbReference type="Proteomes" id="UP000188532">
    <property type="component" value="Unassembled WGS sequence"/>
</dbReference>
<comment type="subcellular location">
    <subcellularLocation>
        <location evidence="1">Cell membrane</location>
        <topology evidence="1">Multi-pass membrane protein</topology>
    </subcellularLocation>
</comment>
<name>A0A1V3X672_MYCKA</name>
<dbReference type="InterPro" id="IPR004869">
    <property type="entry name" value="MMPL_dom"/>
</dbReference>
<evidence type="ECO:0000256" key="7">
    <source>
        <dbReference type="SAM" id="Phobius"/>
    </source>
</evidence>
<feature type="transmembrane region" description="Helical" evidence="7">
    <location>
        <begin position="29"/>
        <end position="61"/>
    </location>
</feature>
<dbReference type="SUPFAM" id="SSF82866">
    <property type="entry name" value="Multidrug efflux transporter AcrB transmembrane domain"/>
    <property type="match status" value="1"/>
</dbReference>
<organism evidence="9 10">
    <name type="scientific">Mycobacterium kansasii</name>
    <dbReference type="NCBI Taxonomy" id="1768"/>
    <lineage>
        <taxon>Bacteria</taxon>
        <taxon>Bacillati</taxon>
        <taxon>Actinomycetota</taxon>
        <taxon>Actinomycetes</taxon>
        <taxon>Mycobacteriales</taxon>
        <taxon>Mycobacteriaceae</taxon>
        <taxon>Mycobacterium</taxon>
    </lineage>
</organism>
<gene>
    <name evidence="9" type="ORF">BZL29_4404</name>
</gene>
<comment type="caution">
    <text evidence="9">The sequence shown here is derived from an EMBL/GenBank/DDBJ whole genome shotgun (WGS) entry which is preliminary data.</text>
</comment>
<evidence type="ECO:0000256" key="4">
    <source>
        <dbReference type="ARBA" id="ARBA00022692"/>
    </source>
</evidence>
<evidence type="ECO:0000256" key="1">
    <source>
        <dbReference type="ARBA" id="ARBA00004651"/>
    </source>
</evidence>
<dbReference type="PANTHER" id="PTHR33406">
    <property type="entry name" value="MEMBRANE PROTEIN MJ1562-RELATED"/>
    <property type="match status" value="1"/>
</dbReference>
<dbReference type="EMBL" id="MVBN01000004">
    <property type="protein sequence ID" value="OOK74628.1"/>
    <property type="molecule type" value="Genomic_DNA"/>
</dbReference>
<keyword evidence="4 7" id="KW-0812">Transmembrane</keyword>
<evidence type="ECO:0000256" key="6">
    <source>
        <dbReference type="ARBA" id="ARBA00023136"/>
    </source>
</evidence>
<dbReference type="Pfam" id="PF03176">
    <property type="entry name" value="MMPL"/>
    <property type="match status" value="1"/>
</dbReference>
<accession>A0A1V3X672</accession>
<protein>
    <submittedName>
        <fullName evidence="9">MMPL family protein</fullName>
    </submittedName>
</protein>
<dbReference type="AlphaFoldDB" id="A0A1V3X672"/>
<sequence length="118" mass="12494">MITAAALLMSISFAALISADVSFMRMFGVGLTIAVLVDATLVRALLVPAFMHVFGSLNWWAPQPLAAMHRRIFAGETGEAGEAGAVGEAVGRSERPTASYRVSAAALLRQLRTASRTM</sequence>
<keyword evidence="3" id="KW-1003">Cell membrane</keyword>
<dbReference type="GO" id="GO:0005886">
    <property type="term" value="C:plasma membrane"/>
    <property type="evidence" value="ECO:0007669"/>
    <property type="project" value="UniProtKB-SubCell"/>
</dbReference>
<evidence type="ECO:0000259" key="8">
    <source>
        <dbReference type="Pfam" id="PF03176"/>
    </source>
</evidence>
<proteinExistence type="inferred from homology"/>
<dbReference type="PANTHER" id="PTHR33406:SF11">
    <property type="entry name" value="MEMBRANE PROTEIN SCO6666-RELATED"/>
    <property type="match status" value="1"/>
</dbReference>
<reference evidence="9 10" key="1">
    <citation type="submission" date="2017-02" db="EMBL/GenBank/DDBJ databases">
        <title>Complete genome sequences of Mycobacterium kansasii strains isolated from rhesus macaques.</title>
        <authorList>
            <person name="Panda A."/>
            <person name="Nagaraj S."/>
            <person name="Zhao X."/>
            <person name="Tettelin H."/>
            <person name="Detolla L.J."/>
        </authorList>
    </citation>
    <scope>NUCLEOTIDE SEQUENCE [LARGE SCALE GENOMIC DNA]</scope>
    <source>
        <strain evidence="9 10">11-3469</strain>
    </source>
</reference>
<evidence type="ECO:0000313" key="9">
    <source>
        <dbReference type="EMBL" id="OOK74628.1"/>
    </source>
</evidence>
<evidence type="ECO:0000256" key="5">
    <source>
        <dbReference type="ARBA" id="ARBA00022989"/>
    </source>
</evidence>
<keyword evidence="6 7" id="KW-0472">Membrane</keyword>